<dbReference type="Pfam" id="PF06485">
    <property type="entry name" value="Tab2-like_N"/>
    <property type="match status" value="1"/>
</dbReference>
<evidence type="ECO:0000313" key="3">
    <source>
        <dbReference type="EMBL" id="CAL5221479.1"/>
    </source>
</evidence>
<proteinExistence type="predicted"/>
<protein>
    <submittedName>
        <fullName evidence="3">G3678 protein</fullName>
    </submittedName>
</protein>
<name>A0ABP1FRR0_9CHLO</name>
<dbReference type="EMBL" id="CAXHTA020000005">
    <property type="protein sequence ID" value="CAL5221479.1"/>
    <property type="molecule type" value="Genomic_DNA"/>
</dbReference>
<dbReference type="InterPro" id="IPR009472">
    <property type="entry name" value="Tab2-like"/>
</dbReference>
<evidence type="ECO:0000259" key="1">
    <source>
        <dbReference type="Pfam" id="PF06485"/>
    </source>
</evidence>
<evidence type="ECO:0000259" key="2">
    <source>
        <dbReference type="Pfam" id="PF20429"/>
    </source>
</evidence>
<organism evidence="3 4">
    <name type="scientific">Coccomyxa viridis</name>
    <dbReference type="NCBI Taxonomy" id="1274662"/>
    <lineage>
        <taxon>Eukaryota</taxon>
        <taxon>Viridiplantae</taxon>
        <taxon>Chlorophyta</taxon>
        <taxon>core chlorophytes</taxon>
        <taxon>Trebouxiophyceae</taxon>
        <taxon>Trebouxiophyceae incertae sedis</taxon>
        <taxon>Coccomyxaceae</taxon>
        <taxon>Coccomyxa</taxon>
    </lineage>
</organism>
<dbReference type="InterPro" id="IPR046761">
    <property type="entry name" value="Tab2-like_C"/>
</dbReference>
<dbReference type="Proteomes" id="UP001497392">
    <property type="component" value="Unassembled WGS sequence"/>
</dbReference>
<dbReference type="Pfam" id="PF20429">
    <property type="entry name" value="Tab2-like_C"/>
    <property type="match status" value="1"/>
</dbReference>
<gene>
    <name evidence="3" type="primary">g3678</name>
    <name evidence="3" type="ORF">VP750_LOCUS3138</name>
</gene>
<comment type="caution">
    <text evidence="3">The sequence shown here is derived from an EMBL/GenBank/DDBJ whole genome shotgun (WGS) entry which is preliminary data.</text>
</comment>
<accession>A0ABP1FRR0</accession>
<reference evidence="3 4" key="1">
    <citation type="submission" date="2024-06" db="EMBL/GenBank/DDBJ databases">
        <authorList>
            <person name="Kraege A."/>
            <person name="Thomma B."/>
        </authorList>
    </citation>
    <scope>NUCLEOTIDE SEQUENCE [LARGE SCALE GENOMIC DNA]</scope>
</reference>
<evidence type="ECO:0000313" key="4">
    <source>
        <dbReference type="Proteomes" id="UP001497392"/>
    </source>
</evidence>
<feature type="domain" description="RNA-binding protein Tab2-like N-terminal" evidence="1">
    <location>
        <begin position="51"/>
        <end position="154"/>
    </location>
</feature>
<dbReference type="InterPro" id="IPR046760">
    <property type="entry name" value="Tab2-like_N"/>
</dbReference>
<dbReference type="PANTHER" id="PTHR34556:SF2">
    <property type="entry name" value="PROTEIN TAB2 HOMOLOG, CHLOROPLASTIC"/>
    <property type="match status" value="1"/>
</dbReference>
<keyword evidence="4" id="KW-1185">Reference proteome</keyword>
<sequence>MRTAGQPFGRQLRCNAEVAEADVGPSTSSETTAVVDFDTEASTAEVPRSDTWEMDFSSRPILDSRGKKRWELLITSPDRSWVYSKWFPNNKINSTQLKQALADILSQQGAQTPQRVRFFRGQMQTIISRALTDLDIKPVPSRRCFALIGLLEERIEAVYKQAPGYSEKATSLFVLDLGPPQDLPDALRGEAWLFVQLPLSMLRQELRNVESRAIFGDSFQLATAGLDDLPADTLIPGVAVYSRRATPLAAWTSGLEVANVVADADRACLVLETGVNQRWRYGNYRRSAENTADANAWQAAKVAARGLHFLAVQKDEDAEDSAGLWLLQARDLPKI</sequence>
<feature type="domain" description="RNA-binding protein Tab2/Atab2 C-terminal" evidence="2">
    <location>
        <begin position="175"/>
        <end position="328"/>
    </location>
</feature>
<dbReference type="PANTHER" id="PTHR34556">
    <property type="match status" value="1"/>
</dbReference>